<dbReference type="FunFam" id="3.30.420.10:FF:000032">
    <property type="entry name" value="Retrovirus-related Pol polyprotein from transposon 297-like Protein"/>
    <property type="match status" value="1"/>
</dbReference>
<reference evidence="18" key="1">
    <citation type="submission" date="2019-08" db="EMBL/GenBank/DDBJ databases">
        <title>The improved chromosome-level genome for the pearl oyster Pinctada fucata martensii using PacBio sequencing and Hi-C.</title>
        <authorList>
            <person name="Zheng Z."/>
        </authorList>
    </citation>
    <scope>NUCLEOTIDE SEQUENCE</scope>
    <source>
        <strain evidence="18">ZZ-2019</strain>
        <tissue evidence="18">Adductor muscle</tissue>
    </source>
</reference>
<evidence type="ECO:0000256" key="6">
    <source>
        <dbReference type="ARBA" id="ARBA00022759"/>
    </source>
</evidence>
<dbReference type="Pfam" id="PF13975">
    <property type="entry name" value="gag-asp_proteas"/>
    <property type="match status" value="1"/>
</dbReference>
<evidence type="ECO:0000256" key="3">
    <source>
        <dbReference type="ARBA" id="ARBA00022679"/>
    </source>
</evidence>
<evidence type="ECO:0000256" key="11">
    <source>
        <dbReference type="ARBA" id="ARBA00022918"/>
    </source>
</evidence>
<dbReference type="Gene3D" id="1.10.340.70">
    <property type="match status" value="1"/>
</dbReference>
<evidence type="ECO:0000256" key="12">
    <source>
        <dbReference type="ARBA" id="ARBA00023200"/>
    </source>
</evidence>
<protein>
    <recommendedName>
        <fullName evidence="2">Pro-Pol polyprotein</fullName>
    </recommendedName>
    <alternativeName>
        <fullName evidence="14">Pr125Pol</fullName>
    </alternativeName>
</protein>
<dbReference type="InterPro" id="IPR012337">
    <property type="entry name" value="RNaseH-like_sf"/>
</dbReference>
<dbReference type="InterPro" id="IPR041588">
    <property type="entry name" value="Integrase_H2C2"/>
</dbReference>
<dbReference type="Gene3D" id="3.10.20.370">
    <property type="match status" value="1"/>
</dbReference>
<feature type="domain" description="Reverse transcriptase" evidence="16">
    <location>
        <begin position="307"/>
        <end position="487"/>
    </location>
</feature>
<keyword evidence="13" id="KW-0511">Multifunctional enzyme</keyword>
<keyword evidence="8" id="KW-0460">Magnesium</keyword>
<feature type="region of interest" description="Disordered" evidence="15">
    <location>
        <begin position="729"/>
        <end position="759"/>
    </location>
</feature>
<dbReference type="PROSITE" id="PS50994">
    <property type="entry name" value="INTEGRASE"/>
    <property type="match status" value="1"/>
</dbReference>
<dbReference type="FunFam" id="3.30.70.270:FF:000041">
    <property type="entry name" value="Uncharacterized protein"/>
    <property type="match status" value="1"/>
</dbReference>
<dbReference type="GO" id="GO:0003964">
    <property type="term" value="F:RNA-directed DNA polymerase activity"/>
    <property type="evidence" value="ECO:0007669"/>
    <property type="project" value="UniProtKB-KW"/>
</dbReference>
<keyword evidence="12" id="KW-1035">Host cytoplasm</keyword>
<dbReference type="CDD" id="cd00303">
    <property type="entry name" value="retropepsin_like"/>
    <property type="match status" value="1"/>
</dbReference>
<dbReference type="SUPFAM" id="SSF56672">
    <property type="entry name" value="DNA/RNA polymerases"/>
    <property type="match status" value="1"/>
</dbReference>
<dbReference type="InterPro" id="IPR036397">
    <property type="entry name" value="RNaseH_sf"/>
</dbReference>
<evidence type="ECO:0000256" key="15">
    <source>
        <dbReference type="SAM" id="MobiDB-lite"/>
    </source>
</evidence>
<keyword evidence="6" id="KW-0255">Endonuclease</keyword>
<dbReference type="InterPro" id="IPR001969">
    <property type="entry name" value="Aspartic_peptidase_AS"/>
</dbReference>
<feature type="compositionally biased region" description="Basic and acidic residues" evidence="15">
    <location>
        <begin position="738"/>
        <end position="757"/>
    </location>
</feature>
<evidence type="ECO:0000256" key="9">
    <source>
        <dbReference type="ARBA" id="ARBA00022884"/>
    </source>
</evidence>
<proteinExistence type="predicted"/>
<dbReference type="Pfam" id="PF03539">
    <property type="entry name" value="Spuma_A9PTase"/>
    <property type="match status" value="1"/>
</dbReference>
<keyword evidence="4" id="KW-0548">Nucleotidyltransferase</keyword>
<dbReference type="Pfam" id="PF17919">
    <property type="entry name" value="RT_RNaseH_2"/>
    <property type="match status" value="1"/>
</dbReference>
<sequence length="1363" mass="155430">MLVDTGSSVTIISRKIFEKHFCKLPIQTSNVRLVTATGEETCFNGKLEVTLRFANQKVKHTVWIADIEYEGILGCDFLHAYDCNVMCGEGAIYMRDYRVQMYSDKDLNVPVCCRVVMKDTVTVQAQSEITVQGRLIDTYDSTRDGVIENTVYFVDRMDLLIAKALVRPKKGFVPLHIVNFSMKPVTLSMNSVVAVYNEIETGGEYVNVLKGEDNSSPSKKSEKGIPSHLENLFDRSSENLDNEQVQILKNLLSKNENVFSRSENDIGRTRLVEHSIDTGGARPIKQHPYRVPLAKRLAAEKEIQQMAERGVIEPSSSPWCSPVVMVTKKDGTIRFCLDFRKLNSCTLKDSQPLPRIDDTLDALSGSVWFSTLDLKSGYWQVGMSPSDREKTAFSIFGSGLWQFTVMPFGLCNAPATFERLMERVLAGLSWVKCLIFLDDIIVMSKSFSTHIENLQEVFDRLNRANLKLSPEKCCLLQTEVKYLGHIVSKEGIKTDPNKIQSVVNWPKPRKVKDVRSFVGLCSYYRKFVKNFAQIAKPLHRLTEKGREFVWDEECENAFQKLKQTLTTAPILAYPKEDGKFVIDTDASNEGMGAVLSQVQNGEERVLCYFSKCLSGVERRYCVTRRELLAVVCAVRQFHHYVYGRKFLIRTDHGSLRWLMNFKKPEGQIARWLETLASYDFDIEHRAGRVHQNADALSRRPFYDSCTYCERYENSHMELPHVERIWKGSAPPDAVENQSECKWRPSVRDDERKNEGDKNAPSMCGVIHSFDELNREVHVPDESANDLIVKNDYSVVENDYCTDVSTNSRSQGHLVRCTKADSPLGVDVKENWAAIGPHSQSGPLHQSGWPTGHGCENVTPNEIVCTYTYASMLEATGSDDSTQLGVVDVVACKSNKDGQGQTENGDQSQEVVQNTTTFAEISIESMEKHQRDDRHLNKLFEWFENGSKPKWVEISEYGPELKYLWQNFEMMCFDNGVIWYRWYKDTGEHKCLLVLPPQLRSIVLKEMHDAPTSGHLGYEKTLARVKERFIWYGMSKDVKRWCETCEICGSKRGKNRKAKAPLQKYIVGAPLERVAVDILGPFPRSEKGNRYVMVVGDYFTKWLEAYPIPDQEAATVAQILFEKFISVFGVPLQLHTDQGKNFDGILFGKLCSLLGIEKTRTTPMRPQSDGMIERGNRTITSMLSAYVSIGQKDWDVWLPVLMMAYRSAVHSSTGVTPYKMMFGRETTLPIDLALGRPSKSPEQGEKVKDLEYVGNLEEKLSEIHEFARKRLKVTSEAMRRKYDCKLSYVSYNEGDLVWVHTPTRTKGLSPKLQRPWTGPHSILRKINNVLFLVNCGSRKKSKVIHHDRMRLYVRRDQVPRFSKL</sequence>
<dbReference type="InterPro" id="IPR043128">
    <property type="entry name" value="Rev_trsase/Diguanyl_cyclase"/>
</dbReference>
<dbReference type="FunFam" id="3.10.20.370:FF:000001">
    <property type="entry name" value="Retrovirus-related Pol polyprotein from transposon 17.6-like protein"/>
    <property type="match status" value="1"/>
</dbReference>
<dbReference type="SUPFAM" id="SSF53098">
    <property type="entry name" value="Ribonuclease H-like"/>
    <property type="match status" value="1"/>
</dbReference>
<organism evidence="18 19">
    <name type="scientific">Pinctada imbricata</name>
    <name type="common">Atlantic pearl-oyster</name>
    <name type="synonym">Pinctada martensii</name>
    <dbReference type="NCBI Taxonomy" id="66713"/>
    <lineage>
        <taxon>Eukaryota</taxon>
        <taxon>Metazoa</taxon>
        <taxon>Spiralia</taxon>
        <taxon>Lophotrochozoa</taxon>
        <taxon>Mollusca</taxon>
        <taxon>Bivalvia</taxon>
        <taxon>Autobranchia</taxon>
        <taxon>Pteriomorphia</taxon>
        <taxon>Pterioida</taxon>
        <taxon>Pterioidea</taxon>
        <taxon>Pteriidae</taxon>
        <taxon>Pinctada</taxon>
    </lineage>
</organism>
<name>A0AA88XER8_PINIB</name>
<dbReference type="Gene3D" id="3.30.420.10">
    <property type="entry name" value="Ribonuclease H-like superfamily/Ribonuclease H"/>
    <property type="match status" value="1"/>
</dbReference>
<dbReference type="FunFam" id="1.10.340.70:FF:000001">
    <property type="entry name" value="Retrovirus-related Pol polyprotein from transposon gypsy-like Protein"/>
    <property type="match status" value="1"/>
</dbReference>
<dbReference type="GO" id="GO:0003723">
    <property type="term" value="F:RNA binding"/>
    <property type="evidence" value="ECO:0007669"/>
    <property type="project" value="UniProtKB-KW"/>
</dbReference>
<evidence type="ECO:0000259" key="17">
    <source>
        <dbReference type="PROSITE" id="PS50994"/>
    </source>
</evidence>
<evidence type="ECO:0000256" key="13">
    <source>
        <dbReference type="ARBA" id="ARBA00023268"/>
    </source>
</evidence>
<gene>
    <name evidence="18" type="ORF">FSP39_017411</name>
</gene>
<dbReference type="InterPro" id="IPR001584">
    <property type="entry name" value="Integrase_cat-core"/>
</dbReference>
<evidence type="ECO:0000256" key="5">
    <source>
        <dbReference type="ARBA" id="ARBA00022722"/>
    </source>
</evidence>
<dbReference type="SUPFAM" id="SSF50630">
    <property type="entry name" value="Acid proteases"/>
    <property type="match status" value="1"/>
</dbReference>
<evidence type="ECO:0000256" key="8">
    <source>
        <dbReference type="ARBA" id="ARBA00022842"/>
    </source>
</evidence>
<evidence type="ECO:0000256" key="14">
    <source>
        <dbReference type="ARBA" id="ARBA00032885"/>
    </source>
</evidence>
<keyword evidence="5" id="KW-0540">Nuclease</keyword>
<dbReference type="PROSITE" id="PS50878">
    <property type="entry name" value="RT_POL"/>
    <property type="match status" value="1"/>
</dbReference>
<feature type="domain" description="Integrase catalytic" evidence="17">
    <location>
        <begin position="1065"/>
        <end position="1224"/>
    </location>
</feature>
<dbReference type="CDD" id="cd01647">
    <property type="entry name" value="RT_LTR"/>
    <property type="match status" value="1"/>
</dbReference>
<comment type="caution">
    <text evidence="18">The sequence shown here is derived from an EMBL/GenBank/DDBJ whole genome shotgun (WGS) entry which is preliminary data.</text>
</comment>
<dbReference type="Gene3D" id="3.30.70.270">
    <property type="match status" value="2"/>
</dbReference>
<dbReference type="GO" id="GO:0004519">
    <property type="term" value="F:endonuclease activity"/>
    <property type="evidence" value="ECO:0007669"/>
    <property type="project" value="UniProtKB-KW"/>
</dbReference>
<dbReference type="InterPro" id="IPR050951">
    <property type="entry name" value="Retrovirus_Pol_polyprotein"/>
</dbReference>
<dbReference type="GO" id="GO:0006508">
    <property type="term" value="P:proteolysis"/>
    <property type="evidence" value="ECO:0007669"/>
    <property type="project" value="InterPro"/>
</dbReference>
<evidence type="ECO:0000256" key="2">
    <source>
        <dbReference type="ARBA" id="ARBA00016217"/>
    </source>
</evidence>
<evidence type="ECO:0000256" key="7">
    <source>
        <dbReference type="ARBA" id="ARBA00022801"/>
    </source>
</evidence>
<dbReference type="GO" id="GO:0004190">
    <property type="term" value="F:aspartic-type endopeptidase activity"/>
    <property type="evidence" value="ECO:0007669"/>
    <property type="project" value="InterPro"/>
</dbReference>
<dbReference type="InterPro" id="IPR043502">
    <property type="entry name" value="DNA/RNA_pol_sf"/>
</dbReference>
<comment type="subcellular location">
    <subcellularLocation>
        <location evidence="1">Host cytoplasm</location>
    </subcellularLocation>
</comment>
<dbReference type="Gene3D" id="2.40.70.10">
    <property type="entry name" value="Acid Proteases"/>
    <property type="match status" value="1"/>
</dbReference>
<keyword evidence="9" id="KW-0694">RNA-binding</keyword>
<evidence type="ECO:0000256" key="4">
    <source>
        <dbReference type="ARBA" id="ARBA00022695"/>
    </source>
</evidence>
<keyword evidence="10" id="KW-0229">DNA integration</keyword>
<dbReference type="InterPro" id="IPR021109">
    <property type="entry name" value="Peptidase_aspartic_dom_sf"/>
</dbReference>
<dbReference type="Pfam" id="PF00665">
    <property type="entry name" value="rve"/>
    <property type="match status" value="1"/>
</dbReference>
<keyword evidence="3" id="KW-0808">Transferase</keyword>
<dbReference type="InterPro" id="IPR001641">
    <property type="entry name" value="Spumavirus_A9"/>
</dbReference>
<evidence type="ECO:0000313" key="19">
    <source>
        <dbReference type="Proteomes" id="UP001186944"/>
    </source>
</evidence>
<dbReference type="Proteomes" id="UP001186944">
    <property type="component" value="Unassembled WGS sequence"/>
</dbReference>
<evidence type="ECO:0000256" key="10">
    <source>
        <dbReference type="ARBA" id="ARBA00022908"/>
    </source>
</evidence>
<dbReference type="CDD" id="cd09274">
    <property type="entry name" value="RNase_HI_RT_Ty3"/>
    <property type="match status" value="1"/>
</dbReference>
<dbReference type="GO" id="GO:0015074">
    <property type="term" value="P:DNA integration"/>
    <property type="evidence" value="ECO:0007669"/>
    <property type="project" value="UniProtKB-KW"/>
</dbReference>
<evidence type="ECO:0000259" key="16">
    <source>
        <dbReference type="PROSITE" id="PS50878"/>
    </source>
</evidence>
<dbReference type="PROSITE" id="PS00141">
    <property type="entry name" value="ASP_PROTEASE"/>
    <property type="match status" value="1"/>
</dbReference>
<dbReference type="GO" id="GO:0030430">
    <property type="term" value="C:host cell cytoplasm"/>
    <property type="evidence" value="ECO:0007669"/>
    <property type="project" value="UniProtKB-SubCell"/>
</dbReference>
<dbReference type="Gene3D" id="3.10.10.10">
    <property type="entry name" value="HIV Type 1 Reverse Transcriptase, subunit A, domain 1"/>
    <property type="match status" value="1"/>
</dbReference>
<keyword evidence="11" id="KW-0695">RNA-directed DNA polymerase</keyword>
<evidence type="ECO:0000256" key="1">
    <source>
        <dbReference type="ARBA" id="ARBA00004192"/>
    </source>
</evidence>
<keyword evidence="19" id="KW-1185">Reference proteome</keyword>
<dbReference type="Pfam" id="PF00078">
    <property type="entry name" value="RVT_1"/>
    <property type="match status" value="1"/>
</dbReference>
<accession>A0AA88XER8</accession>
<dbReference type="PANTHER" id="PTHR37984">
    <property type="entry name" value="PROTEIN CBG26694"/>
    <property type="match status" value="1"/>
</dbReference>
<dbReference type="InterPro" id="IPR041577">
    <property type="entry name" value="RT_RNaseH_2"/>
</dbReference>
<evidence type="ECO:0000313" key="18">
    <source>
        <dbReference type="EMBL" id="KAK3083233.1"/>
    </source>
</evidence>
<dbReference type="InterPro" id="IPR000477">
    <property type="entry name" value="RT_dom"/>
</dbReference>
<dbReference type="EMBL" id="VSWD01000014">
    <property type="protein sequence ID" value="KAK3083233.1"/>
    <property type="molecule type" value="Genomic_DNA"/>
</dbReference>
<dbReference type="Pfam" id="PF17921">
    <property type="entry name" value="Integrase_H2C2"/>
    <property type="match status" value="1"/>
</dbReference>
<keyword evidence="7" id="KW-0378">Hydrolase</keyword>
<dbReference type="PANTHER" id="PTHR37984:SF5">
    <property type="entry name" value="PROTEIN NYNRIN-LIKE"/>
    <property type="match status" value="1"/>
</dbReference>